<dbReference type="Proteomes" id="UP001556631">
    <property type="component" value="Unassembled WGS sequence"/>
</dbReference>
<evidence type="ECO:0000313" key="4">
    <source>
        <dbReference type="Proteomes" id="UP001556631"/>
    </source>
</evidence>
<feature type="transmembrane region" description="Helical" evidence="1">
    <location>
        <begin position="49"/>
        <end position="71"/>
    </location>
</feature>
<name>A0ABV3SZF7_9ACTN</name>
<gene>
    <name evidence="3" type="ORF">AB3X52_11940</name>
</gene>
<dbReference type="EMBL" id="JBFPJR010000019">
    <property type="protein sequence ID" value="MEX0428332.1"/>
    <property type="molecule type" value="Genomic_DNA"/>
</dbReference>
<proteinExistence type="predicted"/>
<sequence>MSKPSMIRRAAAVAAGTTVAVASSAVLAGPAGAAVPDGWAPEYHMNAVHLLAFILFIPVGIALVISLLVLLPGVLRGEGLLPKAPTGEQPPAPRH</sequence>
<feature type="signal peptide" evidence="2">
    <location>
        <begin position="1"/>
        <end position="28"/>
    </location>
</feature>
<keyword evidence="1" id="KW-0472">Membrane</keyword>
<reference evidence="3 4" key="1">
    <citation type="submission" date="2024-07" db="EMBL/GenBank/DDBJ databases">
        <authorList>
            <person name="Lee S."/>
            <person name="Kang M."/>
        </authorList>
    </citation>
    <scope>NUCLEOTIDE SEQUENCE [LARGE SCALE GENOMIC DNA]</scope>
    <source>
        <strain evidence="3 4">DS6</strain>
    </source>
</reference>
<keyword evidence="2" id="KW-0732">Signal</keyword>
<organism evidence="3 4">
    <name type="scientific">Nocardioides eburneus</name>
    <dbReference type="NCBI Taxonomy" id="3231482"/>
    <lineage>
        <taxon>Bacteria</taxon>
        <taxon>Bacillati</taxon>
        <taxon>Actinomycetota</taxon>
        <taxon>Actinomycetes</taxon>
        <taxon>Propionibacteriales</taxon>
        <taxon>Nocardioidaceae</taxon>
        <taxon>Nocardioides</taxon>
    </lineage>
</organism>
<evidence type="ECO:0000313" key="3">
    <source>
        <dbReference type="EMBL" id="MEX0428332.1"/>
    </source>
</evidence>
<evidence type="ECO:0000256" key="1">
    <source>
        <dbReference type="SAM" id="Phobius"/>
    </source>
</evidence>
<keyword evidence="4" id="KW-1185">Reference proteome</keyword>
<evidence type="ECO:0008006" key="5">
    <source>
        <dbReference type="Google" id="ProtNLM"/>
    </source>
</evidence>
<feature type="chain" id="PRO_5046632819" description="Secreted protein" evidence="2">
    <location>
        <begin position="29"/>
        <end position="95"/>
    </location>
</feature>
<dbReference type="RefSeq" id="WP_367994304.1">
    <property type="nucleotide sequence ID" value="NZ_JBFPJR010000019.1"/>
</dbReference>
<keyword evidence="1" id="KW-1133">Transmembrane helix</keyword>
<protein>
    <recommendedName>
        <fullName evidence="5">Secreted protein</fullName>
    </recommendedName>
</protein>
<evidence type="ECO:0000256" key="2">
    <source>
        <dbReference type="SAM" id="SignalP"/>
    </source>
</evidence>
<keyword evidence="1" id="KW-0812">Transmembrane</keyword>
<accession>A0ABV3SZF7</accession>
<comment type="caution">
    <text evidence="3">The sequence shown here is derived from an EMBL/GenBank/DDBJ whole genome shotgun (WGS) entry which is preliminary data.</text>
</comment>